<sequence length="59" mass="6597">MEAELVLASASAVANGDWSRLAEFGRNRRWKPTRSGGKRRPRAQVSSFFFVHSGTFSLL</sequence>
<keyword evidence="2" id="KW-1185">Reference proteome</keyword>
<dbReference type="AlphaFoldDB" id="A0ABD0VS65"/>
<gene>
    <name evidence="1" type="ORF">M5K25_002262</name>
</gene>
<dbReference type="EMBL" id="JANQDX010000002">
    <property type="protein sequence ID" value="KAL0928029.1"/>
    <property type="molecule type" value="Genomic_DNA"/>
</dbReference>
<organism evidence="1 2">
    <name type="scientific">Dendrobium thyrsiflorum</name>
    <name type="common">Pinecone-like raceme dendrobium</name>
    <name type="synonym">Orchid</name>
    <dbReference type="NCBI Taxonomy" id="117978"/>
    <lineage>
        <taxon>Eukaryota</taxon>
        <taxon>Viridiplantae</taxon>
        <taxon>Streptophyta</taxon>
        <taxon>Embryophyta</taxon>
        <taxon>Tracheophyta</taxon>
        <taxon>Spermatophyta</taxon>
        <taxon>Magnoliopsida</taxon>
        <taxon>Liliopsida</taxon>
        <taxon>Asparagales</taxon>
        <taxon>Orchidaceae</taxon>
        <taxon>Epidendroideae</taxon>
        <taxon>Malaxideae</taxon>
        <taxon>Dendrobiinae</taxon>
        <taxon>Dendrobium</taxon>
    </lineage>
</organism>
<evidence type="ECO:0000313" key="2">
    <source>
        <dbReference type="Proteomes" id="UP001552299"/>
    </source>
</evidence>
<evidence type="ECO:0000313" key="1">
    <source>
        <dbReference type="EMBL" id="KAL0928029.1"/>
    </source>
</evidence>
<accession>A0ABD0VS65</accession>
<dbReference type="Proteomes" id="UP001552299">
    <property type="component" value="Unassembled WGS sequence"/>
</dbReference>
<comment type="caution">
    <text evidence="1">The sequence shown here is derived from an EMBL/GenBank/DDBJ whole genome shotgun (WGS) entry which is preliminary data.</text>
</comment>
<protein>
    <submittedName>
        <fullName evidence="1">Uncharacterized protein</fullName>
    </submittedName>
</protein>
<proteinExistence type="predicted"/>
<reference evidence="1 2" key="1">
    <citation type="journal article" date="2024" name="Plant Biotechnol. J.">
        <title>Dendrobium thyrsiflorum genome and its molecular insights into genes involved in important horticultural traits.</title>
        <authorList>
            <person name="Chen B."/>
            <person name="Wang J.Y."/>
            <person name="Zheng P.J."/>
            <person name="Li K.L."/>
            <person name="Liang Y.M."/>
            <person name="Chen X.F."/>
            <person name="Zhang C."/>
            <person name="Zhao X."/>
            <person name="He X."/>
            <person name="Zhang G.Q."/>
            <person name="Liu Z.J."/>
            <person name="Xu Q."/>
        </authorList>
    </citation>
    <scope>NUCLEOTIDE SEQUENCE [LARGE SCALE GENOMIC DNA]</scope>
    <source>
        <strain evidence="1">GZMU011</strain>
    </source>
</reference>
<name>A0ABD0VS65_DENTH</name>